<dbReference type="Proteomes" id="UP001165160">
    <property type="component" value="Unassembled WGS sequence"/>
</dbReference>
<keyword evidence="1" id="KW-1133">Transmembrane helix</keyword>
<dbReference type="Pfam" id="PF17678">
    <property type="entry name" value="Glyco_hydro_92N"/>
    <property type="match status" value="1"/>
</dbReference>
<dbReference type="InterPro" id="IPR005887">
    <property type="entry name" value="GH92_a_mannosidase_put"/>
</dbReference>
<dbReference type="Gene3D" id="3.30.2080.10">
    <property type="entry name" value="GH92 mannosidase domain"/>
    <property type="match status" value="1"/>
</dbReference>
<accession>A0A9W7KTF0</accession>
<dbReference type="NCBIfam" id="TIGR01180">
    <property type="entry name" value="aman2_put"/>
    <property type="match status" value="1"/>
</dbReference>
<dbReference type="PANTHER" id="PTHR12143:SF39">
    <property type="entry name" value="SECRETED PROTEIN"/>
    <property type="match status" value="1"/>
</dbReference>
<keyword evidence="5" id="KW-1185">Reference proteome</keyword>
<dbReference type="PANTHER" id="PTHR12143">
    <property type="entry name" value="PEPTIDE N-GLYCANASE PNGASE -RELATED"/>
    <property type="match status" value="1"/>
</dbReference>
<evidence type="ECO:0000259" key="3">
    <source>
        <dbReference type="Pfam" id="PF17678"/>
    </source>
</evidence>
<dbReference type="InterPro" id="IPR014718">
    <property type="entry name" value="GH-type_carb-bd"/>
</dbReference>
<keyword evidence="1" id="KW-0472">Membrane</keyword>
<evidence type="ECO:0000256" key="1">
    <source>
        <dbReference type="SAM" id="Phobius"/>
    </source>
</evidence>
<evidence type="ECO:0000313" key="5">
    <source>
        <dbReference type="Proteomes" id="UP001165160"/>
    </source>
</evidence>
<feature type="transmembrane region" description="Helical" evidence="1">
    <location>
        <begin position="7"/>
        <end position="32"/>
    </location>
</feature>
<comment type="caution">
    <text evidence="4">The sequence shown here is derived from an EMBL/GenBank/DDBJ whole genome shotgun (WGS) entry which is preliminary data.</text>
</comment>
<dbReference type="GO" id="GO:0006516">
    <property type="term" value="P:glycoprotein catabolic process"/>
    <property type="evidence" value="ECO:0007669"/>
    <property type="project" value="TreeGrafter"/>
</dbReference>
<dbReference type="GO" id="GO:0005829">
    <property type="term" value="C:cytosol"/>
    <property type="evidence" value="ECO:0007669"/>
    <property type="project" value="TreeGrafter"/>
</dbReference>
<evidence type="ECO:0008006" key="6">
    <source>
        <dbReference type="Google" id="ProtNLM"/>
    </source>
</evidence>
<evidence type="ECO:0000259" key="2">
    <source>
        <dbReference type="Pfam" id="PF07971"/>
    </source>
</evidence>
<evidence type="ECO:0000313" key="4">
    <source>
        <dbReference type="EMBL" id="GMI10849.1"/>
    </source>
</evidence>
<dbReference type="InterPro" id="IPR012939">
    <property type="entry name" value="Glyco_hydro_92"/>
</dbReference>
<dbReference type="GO" id="GO:0000224">
    <property type="term" value="F:peptide-N4-(N-acetyl-beta-glucosaminyl)asparagine amidase activity"/>
    <property type="evidence" value="ECO:0007669"/>
    <property type="project" value="TreeGrafter"/>
</dbReference>
<proteinExistence type="predicted"/>
<reference evidence="5" key="1">
    <citation type="journal article" date="2023" name="Commun. Biol.">
        <title>Genome analysis of Parmales, the sister group of diatoms, reveals the evolutionary specialization of diatoms from phago-mixotrophs to photoautotrophs.</title>
        <authorList>
            <person name="Ban H."/>
            <person name="Sato S."/>
            <person name="Yoshikawa S."/>
            <person name="Yamada K."/>
            <person name="Nakamura Y."/>
            <person name="Ichinomiya M."/>
            <person name="Sato N."/>
            <person name="Blanc-Mathieu R."/>
            <person name="Endo H."/>
            <person name="Kuwata A."/>
            <person name="Ogata H."/>
        </authorList>
    </citation>
    <scope>NUCLEOTIDE SEQUENCE [LARGE SCALE GENOMIC DNA]</scope>
    <source>
        <strain evidence="5">NIES 3699</strain>
    </source>
</reference>
<dbReference type="GO" id="GO:0005975">
    <property type="term" value="P:carbohydrate metabolic process"/>
    <property type="evidence" value="ECO:0007669"/>
    <property type="project" value="InterPro"/>
</dbReference>
<dbReference type="InterPro" id="IPR041371">
    <property type="entry name" value="GH92_N"/>
</dbReference>
<name>A0A9W7KTF0_9STRA</name>
<dbReference type="Gene3D" id="1.20.1050.60">
    <property type="entry name" value="alpha-1,2-mannosidase"/>
    <property type="match status" value="1"/>
</dbReference>
<dbReference type="Pfam" id="PF07971">
    <property type="entry name" value="Glyco_hydro_92"/>
    <property type="match status" value="1"/>
</dbReference>
<dbReference type="SUPFAM" id="SSF48208">
    <property type="entry name" value="Six-hairpin glycosidases"/>
    <property type="match status" value="1"/>
</dbReference>
<dbReference type="InterPro" id="IPR050883">
    <property type="entry name" value="PNGase"/>
</dbReference>
<dbReference type="GO" id="GO:0030246">
    <property type="term" value="F:carbohydrate binding"/>
    <property type="evidence" value="ECO:0007669"/>
    <property type="project" value="InterPro"/>
</dbReference>
<gene>
    <name evidence="4" type="ORF">TrVE_jg619</name>
</gene>
<keyword evidence="1" id="KW-0812">Transmembrane</keyword>
<sequence length="685" mass="76416">MNKRARCYWVAASILATIFVTINVYIFTFATYESQKTSDTHSIITVPNLLEAVDPFIGTSGTGHTTPGAKAPFGMMYMSPVNVHDPIHDFEWWDYCSGYQFEDTTFEGIAHTALTGTGIAGLLDVIVSPFQHGATIDKKTERASPGYYAVTVDSVDMNYDSVKIEVTAGNRVGVHRYENLHHLYFKGRCTVEAIPPTRLSFRGSCDSYVNERWEKLKYPYRVFFYGDTSAPFIARGTSLEFSRDNPTNTSLRIGISYTDADGAKNNLEAEGLATFEDQLEATRKTWTRYLSKINPTGFRTESQRRTYFSALYRSLLSPYAHSDADGRMKSTVVDFTYYTFLSTWDTFRSQSSVLRLAAPDVLLDIAKTIVHQYEHVGIAARWTIAGYDIQLMPGIHGITLAFQAWRWGLTDDDLSRRIYDAALGSMNSKGLYKEGHLDAFMAHDGFIPCLTCCYETVSAALELGLNAHCVAVLAEHFGENSVADKFKTLAQSYRLHYDSESTYLVGVKDSGGFCRPHSTTAIPSQENQKLYTEGNALTWFFSVPHDIEGLVELIGGLDAFRDRLNTLFTSKIGELEIKIKDYSGLVGAYAHGNEPTHHVPFLFLTALGDATTTNYYVDHILNNLYDDTPKGLPGNDDAGQMSAWYVLAFIGVYPVDPTAVEMVKFQPAVMSGKAHDFSRGMKAKQ</sequence>
<dbReference type="Gene3D" id="1.20.1610.10">
    <property type="entry name" value="alpha-1,2-mannosidases domains"/>
    <property type="match status" value="1"/>
</dbReference>
<feature type="domain" description="Glycosyl hydrolase family 92 N-terminal" evidence="3">
    <location>
        <begin position="53"/>
        <end position="242"/>
    </location>
</feature>
<protein>
    <recommendedName>
        <fullName evidence="6">Glycoside hydrolase family 92 protein</fullName>
    </recommendedName>
</protein>
<dbReference type="Gene3D" id="2.70.98.10">
    <property type="match status" value="1"/>
</dbReference>
<dbReference type="AlphaFoldDB" id="A0A9W7KTF0"/>
<dbReference type="InterPro" id="IPR008928">
    <property type="entry name" value="6-hairpin_glycosidase_sf"/>
</dbReference>
<dbReference type="EMBL" id="BRXX01000422">
    <property type="protein sequence ID" value="GMI10849.1"/>
    <property type="molecule type" value="Genomic_DNA"/>
</dbReference>
<feature type="domain" description="Glycosyl hydrolase family 92" evidence="2">
    <location>
        <begin position="262"/>
        <end position="669"/>
    </location>
</feature>
<organism evidence="4 5">
    <name type="scientific">Triparma verrucosa</name>
    <dbReference type="NCBI Taxonomy" id="1606542"/>
    <lineage>
        <taxon>Eukaryota</taxon>
        <taxon>Sar</taxon>
        <taxon>Stramenopiles</taxon>
        <taxon>Ochrophyta</taxon>
        <taxon>Bolidophyceae</taxon>
        <taxon>Parmales</taxon>
        <taxon>Triparmaceae</taxon>
        <taxon>Triparma</taxon>
    </lineage>
</organism>